<dbReference type="EMBL" id="GBHO01009106">
    <property type="protein sequence ID" value="JAG34498.1"/>
    <property type="molecule type" value="Transcribed_RNA"/>
</dbReference>
<evidence type="ECO:0000256" key="4">
    <source>
        <dbReference type="ARBA" id="ARBA00023136"/>
    </source>
</evidence>
<dbReference type="PANTHER" id="PTHR21535:SF95">
    <property type="entry name" value="MGT2 MAGNESIUM TRANSPORTER"/>
    <property type="match status" value="1"/>
</dbReference>
<evidence type="ECO:0000313" key="6">
    <source>
        <dbReference type="EMBL" id="JAG34498.1"/>
    </source>
</evidence>
<dbReference type="PANTHER" id="PTHR21535">
    <property type="entry name" value="MAGNESIUM AND COBALT TRANSPORT PROTEIN/MITOCHONDRIAL IMPORT INNER MEMBRANE TRANSLOCASE SUBUNIT TIM8"/>
    <property type="match status" value="1"/>
</dbReference>
<proteinExistence type="predicted"/>
<dbReference type="GO" id="GO:0016020">
    <property type="term" value="C:membrane"/>
    <property type="evidence" value="ECO:0007669"/>
    <property type="project" value="UniProtKB-SubCell"/>
</dbReference>
<organism evidence="6">
    <name type="scientific">Lygus hesperus</name>
    <name type="common">Western plant bug</name>
    <dbReference type="NCBI Taxonomy" id="30085"/>
    <lineage>
        <taxon>Eukaryota</taxon>
        <taxon>Metazoa</taxon>
        <taxon>Ecdysozoa</taxon>
        <taxon>Arthropoda</taxon>
        <taxon>Hexapoda</taxon>
        <taxon>Insecta</taxon>
        <taxon>Pterygota</taxon>
        <taxon>Neoptera</taxon>
        <taxon>Paraneoptera</taxon>
        <taxon>Hemiptera</taxon>
        <taxon>Heteroptera</taxon>
        <taxon>Panheteroptera</taxon>
        <taxon>Cimicomorpha</taxon>
        <taxon>Miridae</taxon>
        <taxon>Mirini</taxon>
        <taxon>Lygus</taxon>
    </lineage>
</organism>
<keyword evidence="2 5" id="KW-0812">Transmembrane</keyword>
<accession>A0A0A9YTT5</accession>
<evidence type="ECO:0000256" key="5">
    <source>
        <dbReference type="SAM" id="Phobius"/>
    </source>
</evidence>
<reference evidence="6" key="1">
    <citation type="journal article" date="2014" name="PLoS ONE">
        <title>Transcriptome-Based Identification of ABC Transporters in the Western Tarnished Plant Bug Lygus hesperus.</title>
        <authorList>
            <person name="Hull J.J."/>
            <person name="Chaney K."/>
            <person name="Geib S.M."/>
            <person name="Fabrick J.A."/>
            <person name="Brent C.S."/>
            <person name="Walsh D."/>
            <person name="Lavine L.C."/>
        </authorList>
    </citation>
    <scope>NUCLEOTIDE SEQUENCE</scope>
</reference>
<comment type="subcellular location">
    <subcellularLocation>
        <location evidence="1">Membrane</location>
        <topology evidence="1">Multi-pass membrane protein</topology>
    </subcellularLocation>
</comment>
<dbReference type="AlphaFoldDB" id="A0A0A9YTT5"/>
<dbReference type="GO" id="GO:0046873">
    <property type="term" value="F:metal ion transmembrane transporter activity"/>
    <property type="evidence" value="ECO:0007669"/>
    <property type="project" value="InterPro"/>
</dbReference>
<protein>
    <submittedName>
        <fullName evidence="6">Putative metal ion transporter C17A12.14</fullName>
    </submittedName>
</protein>
<evidence type="ECO:0000256" key="3">
    <source>
        <dbReference type="ARBA" id="ARBA00022989"/>
    </source>
</evidence>
<evidence type="ECO:0000256" key="2">
    <source>
        <dbReference type="ARBA" id="ARBA00022692"/>
    </source>
</evidence>
<dbReference type="InterPro" id="IPR002523">
    <property type="entry name" value="MgTranspt_CorA/ZnTranspt_ZntB"/>
</dbReference>
<gene>
    <name evidence="6" type="ORF">CM83_23705</name>
</gene>
<reference evidence="6" key="2">
    <citation type="submission" date="2014-07" db="EMBL/GenBank/DDBJ databases">
        <authorList>
            <person name="Hull J."/>
        </authorList>
    </citation>
    <scope>NUCLEOTIDE SEQUENCE</scope>
</reference>
<dbReference type="Gene3D" id="1.20.58.340">
    <property type="entry name" value="Magnesium transport protein CorA, transmembrane region"/>
    <property type="match status" value="1"/>
</dbReference>
<dbReference type="Pfam" id="PF01544">
    <property type="entry name" value="CorA"/>
    <property type="match status" value="1"/>
</dbReference>
<evidence type="ECO:0000256" key="1">
    <source>
        <dbReference type="ARBA" id="ARBA00004141"/>
    </source>
</evidence>
<dbReference type="InterPro" id="IPR045863">
    <property type="entry name" value="CorA_TM1_TM2"/>
</dbReference>
<feature type="transmembrane region" description="Helical" evidence="5">
    <location>
        <begin position="123"/>
        <end position="143"/>
    </location>
</feature>
<keyword evidence="4 5" id="KW-0472">Membrane</keyword>
<dbReference type="SUPFAM" id="SSF144083">
    <property type="entry name" value="Magnesium transport protein CorA, transmembrane region"/>
    <property type="match status" value="1"/>
</dbReference>
<name>A0A0A9YTT5_LYGHE</name>
<keyword evidence="3 5" id="KW-1133">Transmembrane helix</keyword>
<sequence>MLNEVDSIDEMVPLVDTKAEERFDFVRRIAHLRRRIAIVRNRLYLKENLLLEMLVPAMRNSFVCAHVPSTVRLYCEAMEKEAFVADRLDETRKVLNQANMNFVSGVAMRMSQSSARLDFKMQILGLMATICLPLSFLMGLLGMNCTIPFQADRSPGLTTF</sequence>